<proteinExistence type="predicted"/>
<dbReference type="InterPro" id="IPR032508">
    <property type="entry name" value="FecR_C"/>
</dbReference>
<evidence type="ECO:0000259" key="3">
    <source>
        <dbReference type="Pfam" id="PF16344"/>
    </source>
</evidence>
<accession>A0A4R1M163</accession>
<dbReference type="Pfam" id="PF04773">
    <property type="entry name" value="FecR"/>
    <property type="match status" value="1"/>
</dbReference>
<reference evidence="4 5" key="1">
    <citation type="submission" date="2019-03" db="EMBL/GenBank/DDBJ databases">
        <title>Genomic Encyclopedia of Archaeal and Bacterial Type Strains, Phase II (KMG-II): from individual species to whole genera.</title>
        <authorList>
            <person name="Goeker M."/>
        </authorList>
    </citation>
    <scope>NUCLEOTIDE SEQUENCE [LARGE SCALE GENOMIC DNA]</scope>
    <source>
        <strain evidence="4 5">DSM 22554</strain>
    </source>
</reference>
<evidence type="ECO:0000313" key="4">
    <source>
        <dbReference type="EMBL" id="TCK83279.1"/>
    </source>
</evidence>
<organism evidence="4 5">
    <name type="scientific">Albibacterium bauzanense</name>
    <dbReference type="NCBI Taxonomy" id="653929"/>
    <lineage>
        <taxon>Bacteria</taxon>
        <taxon>Pseudomonadati</taxon>
        <taxon>Bacteroidota</taxon>
        <taxon>Sphingobacteriia</taxon>
        <taxon>Sphingobacteriales</taxon>
        <taxon>Sphingobacteriaceae</taxon>
        <taxon>Albibacterium</taxon>
    </lineage>
</organism>
<name>A0A4R1M163_9SPHI</name>
<dbReference type="GO" id="GO:0016989">
    <property type="term" value="F:sigma factor antagonist activity"/>
    <property type="evidence" value="ECO:0007669"/>
    <property type="project" value="TreeGrafter"/>
</dbReference>
<dbReference type="Gene3D" id="3.55.50.30">
    <property type="match status" value="1"/>
</dbReference>
<keyword evidence="1" id="KW-1133">Transmembrane helix</keyword>
<evidence type="ECO:0000259" key="2">
    <source>
        <dbReference type="Pfam" id="PF04773"/>
    </source>
</evidence>
<dbReference type="Pfam" id="PF16344">
    <property type="entry name" value="FecR_C"/>
    <property type="match status" value="1"/>
</dbReference>
<dbReference type="Proteomes" id="UP000294616">
    <property type="component" value="Unassembled WGS sequence"/>
</dbReference>
<feature type="domain" description="Protein FecR C-terminal" evidence="3">
    <location>
        <begin position="255"/>
        <end position="321"/>
    </location>
</feature>
<keyword evidence="1" id="KW-0812">Transmembrane</keyword>
<dbReference type="PANTHER" id="PTHR30273:SF2">
    <property type="entry name" value="PROTEIN FECR"/>
    <property type="match status" value="1"/>
</dbReference>
<gene>
    <name evidence="4" type="ORF">C8N28_1870</name>
</gene>
<dbReference type="PIRSF" id="PIRSF018266">
    <property type="entry name" value="FecR"/>
    <property type="match status" value="1"/>
</dbReference>
<feature type="transmembrane region" description="Helical" evidence="1">
    <location>
        <begin position="82"/>
        <end position="103"/>
    </location>
</feature>
<keyword evidence="5" id="KW-1185">Reference proteome</keyword>
<dbReference type="PANTHER" id="PTHR30273">
    <property type="entry name" value="PERIPLASMIC SIGNAL SENSOR AND SIGMA FACTOR ACTIVATOR FECR-RELATED"/>
    <property type="match status" value="1"/>
</dbReference>
<dbReference type="InterPro" id="IPR006860">
    <property type="entry name" value="FecR"/>
</dbReference>
<dbReference type="AlphaFoldDB" id="A0A4R1M163"/>
<dbReference type="Gene3D" id="2.60.120.1440">
    <property type="match status" value="1"/>
</dbReference>
<dbReference type="InterPro" id="IPR012373">
    <property type="entry name" value="Ferrdict_sens_TM"/>
</dbReference>
<comment type="caution">
    <text evidence="4">The sequence shown here is derived from an EMBL/GenBank/DDBJ whole genome shotgun (WGS) entry which is preliminary data.</text>
</comment>
<dbReference type="OrthoDB" id="700427at2"/>
<sequence length="325" mass="37719">MPNIKIKNLLEKYIHGTCTPEEEKYVHEWFDQDEDITENQNLLSQEECTFKEEKIWNNLQLTVLNNNPSFSTKKKSINYSQIYKYAAIIIMFLALIFEINSYGNGAFWWNGDRYTTAYGEIKEISLKDGSVVTLNSMSELKVPNNYEKSNRELFLTGEAYFKVKKNTDKPFIVYANDISTTALGTEFNVSAYVEDNKTIVSLKKGKVEVKELTLNTSSEVILNPGEEVLIQQNQTLTKSTFSDTERLGWKVEHLLVFKDANIEEVLGKLRRHYGVKFNYSGLQNKQWKLTGEFKEQSLNDVLESLSFNYNMQYEIRKGEVILFDK</sequence>
<protein>
    <submittedName>
        <fullName evidence="4">FecR family protein</fullName>
    </submittedName>
</protein>
<dbReference type="EMBL" id="SMGO01000002">
    <property type="protein sequence ID" value="TCK83279.1"/>
    <property type="molecule type" value="Genomic_DNA"/>
</dbReference>
<evidence type="ECO:0000256" key="1">
    <source>
        <dbReference type="SAM" id="Phobius"/>
    </source>
</evidence>
<feature type="domain" description="FecR protein" evidence="2">
    <location>
        <begin position="112"/>
        <end position="208"/>
    </location>
</feature>
<keyword evidence="1" id="KW-0472">Membrane</keyword>
<evidence type="ECO:0000313" key="5">
    <source>
        <dbReference type="Proteomes" id="UP000294616"/>
    </source>
</evidence>
<dbReference type="RefSeq" id="WP_132224128.1">
    <property type="nucleotide sequence ID" value="NZ_SMGO01000002.1"/>
</dbReference>